<evidence type="ECO:0000256" key="1">
    <source>
        <dbReference type="SAM" id="MobiDB-lite"/>
    </source>
</evidence>
<name>R7ZSP6_9BACT</name>
<feature type="compositionally biased region" description="Basic and acidic residues" evidence="1">
    <location>
        <begin position="69"/>
        <end position="84"/>
    </location>
</feature>
<comment type="caution">
    <text evidence="2">The sequence shown here is derived from an EMBL/GenBank/DDBJ whole genome shotgun (WGS) entry which is preliminary data.</text>
</comment>
<feature type="region of interest" description="Disordered" evidence="1">
    <location>
        <begin position="69"/>
        <end position="101"/>
    </location>
</feature>
<evidence type="ECO:0000313" key="3">
    <source>
        <dbReference type="Proteomes" id="UP000013909"/>
    </source>
</evidence>
<gene>
    <name evidence="2" type="ORF">ADIS_2350</name>
</gene>
<dbReference type="EMBL" id="AQHR01000065">
    <property type="protein sequence ID" value="EON77140.1"/>
    <property type="molecule type" value="Genomic_DNA"/>
</dbReference>
<sequence>MALLFFMGCSNSSKEKELQEAFEIHQKSLALRENLNQLLQAENLSPDQKSDLQSLLEKWDANFVEVPGYEHSHDHHHGDEGHDHHHDHHHAHKAPELTAPEHLRLQQILYDQLDSIHRQFKK</sequence>
<dbReference type="AlphaFoldDB" id="R7ZSP6"/>
<dbReference type="STRING" id="1232681.ADIS_2350"/>
<evidence type="ECO:0000313" key="2">
    <source>
        <dbReference type="EMBL" id="EON77140.1"/>
    </source>
</evidence>
<proteinExistence type="predicted"/>
<accession>R7ZSP6</accession>
<dbReference type="Proteomes" id="UP000013909">
    <property type="component" value="Unassembled WGS sequence"/>
</dbReference>
<protein>
    <submittedName>
        <fullName evidence="2">Uncharacterized protein</fullName>
    </submittedName>
</protein>
<reference evidence="2 3" key="1">
    <citation type="submission" date="2013-02" db="EMBL/GenBank/DDBJ databases">
        <title>A novel strain isolated from Lonar lake, Maharashtra, India.</title>
        <authorList>
            <person name="Singh A."/>
        </authorList>
    </citation>
    <scope>NUCLEOTIDE SEQUENCE [LARGE SCALE GENOMIC DNA]</scope>
    <source>
        <strain evidence="2 3">AK24</strain>
    </source>
</reference>
<organism evidence="2 3">
    <name type="scientific">Lunatimonas lonarensis</name>
    <dbReference type="NCBI Taxonomy" id="1232681"/>
    <lineage>
        <taxon>Bacteria</taxon>
        <taxon>Pseudomonadati</taxon>
        <taxon>Bacteroidota</taxon>
        <taxon>Cytophagia</taxon>
        <taxon>Cytophagales</taxon>
        <taxon>Cyclobacteriaceae</taxon>
    </lineage>
</organism>
<keyword evidence="3" id="KW-1185">Reference proteome</keyword>